<feature type="region of interest" description="Disordered" evidence="1">
    <location>
        <begin position="106"/>
        <end position="167"/>
    </location>
</feature>
<dbReference type="EMBL" id="CAJVPV010004024">
    <property type="protein sequence ID" value="CAG8564919.1"/>
    <property type="molecule type" value="Genomic_DNA"/>
</dbReference>
<protein>
    <submittedName>
        <fullName evidence="2">14155_t:CDS:1</fullName>
    </submittedName>
</protein>
<feature type="compositionally biased region" description="Basic and acidic residues" evidence="1">
    <location>
        <begin position="1"/>
        <end position="10"/>
    </location>
</feature>
<dbReference type="AlphaFoldDB" id="A0A9N9BII1"/>
<gene>
    <name evidence="2" type="ORF">AMORRO_LOCUS6191</name>
</gene>
<accession>A0A9N9BII1</accession>
<evidence type="ECO:0000313" key="2">
    <source>
        <dbReference type="EMBL" id="CAG8564919.1"/>
    </source>
</evidence>
<name>A0A9N9BII1_9GLOM</name>
<sequence length="456" mass="50604">MRDPHEENVGKKTKRDQRAFGSPFKNREQKPLPKRTFPKLPPRIRDKLSASQKPVHFPGLPEKGVKPFVIVVGRQITTTIETSTKTRSLKIPTRSSQNQTIKSQFTKISDNNFQSPNTPLSPSSETSESFSFESTSMNVDEGHTPSSFVSEEADLSLSEESATTDSLPTGLDMLASLSTVLTTNQSQTDHGIQDSNEILSNDNADDSATSMEVEHVEAVEKNEDHKDVEVSTLIKDAEVSALIKDAEVSALIKDAEINNLDYLSRAAELVLSQERTGLDMLSQAVSQVTTDMDDVVPNVGEASSASEISSMIVSDVSHTSNGGQNHVSGINQTSGEILDSEIESISRWKSIKSNRNSSLDGEFRLLESSKFAAELRRQIAADNSTYDEASILDLIKNFVVSESYADEIKSKFLYSILKFSRAYNKIELSQNIDTLLQDIRFDLKNYFNDRRMRSMK</sequence>
<comment type="caution">
    <text evidence="2">The sequence shown here is derived from an EMBL/GenBank/DDBJ whole genome shotgun (WGS) entry which is preliminary data.</text>
</comment>
<evidence type="ECO:0000256" key="1">
    <source>
        <dbReference type="SAM" id="MobiDB-lite"/>
    </source>
</evidence>
<evidence type="ECO:0000313" key="3">
    <source>
        <dbReference type="Proteomes" id="UP000789342"/>
    </source>
</evidence>
<feature type="compositionally biased region" description="Low complexity" evidence="1">
    <location>
        <begin position="115"/>
        <end position="136"/>
    </location>
</feature>
<proteinExistence type="predicted"/>
<feature type="region of interest" description="Disordered" evidence="1">
    <location>
        <begin position="1"/>
        <end position="59"/>
    </location>
</feature>
<reference evidence="2" key="1">
    <citation type="submission" date="2021-06" db="EMBL/GenBank/DDBJ databases">
        <authorList>
            <person name="Kallberg Y."/>
            <person name="Tangrot J."/>
            <person name="Rosling A."/>
        </authorList>
    </citation>
    <scope>NUCLEOTIDE SEQUENCE</scope>
    <source>
        <strain evidence="2">CL551</strain>
    </source>
</reference>
<dbReference type="Proteomes" id="UP000789342">
    <property type="component" value="Unassembled WGS sequence"/>
</dbReference>
<organism evidence="2 3">
    <name type="scientific">Acaulospora morrowiae</name>
    <dbReference type="NCBI Taxonomy" id="94023"/>
    <lineage>
        <taxon>Eukaryota</taxon>
        <taxon>Fungi</taxon>
        <taxon>Fungi incertae sedis</taxon>
        <taxon>Mucoromycota</taxon>
        <taxon>Glomeromycotina</taxon>
        <taxon>Glomeromycetes</taxon>
        <taxon>Diversisporales</taxon>
        <taxon>Acaulosporaceae</taxon>
        <taxon>Acaulospora</taxon>
    </lineage>
</organism>
<keyword evidence="3" id="KW-1185">Reference proteome</keyword>